<organism evidence="1 2">
    <name type="scientific">Candidatus Taylorbacteria bacterium RIFCSPHIGHO2_02_FULL_44_12</name>
    <dbReference type="NCBI Taxonomy" id="1802308"/>
    <lineage>
        <taxon>Bacteria</taxon>
        <taxon>Candidatus Tayloriibacteriota</taxon>
    </lineage>
</organism>
<proteinExistence type="predicted"/>
<protein>
    <submittedName>
        <fullName evidence="1">Uncharacterized protein</fullName>
    </submittedName>
</protein>
<evidence type="ECO:0000313" key="1">
    <source>
        <dbReference type="EMBL" id="OHA24207.1"/>
    </source>
</evidence>
<dbReference type="Proteomes" id="UP000178413">
    <property type="component" value="Unassembled WGS sequence"/>
</dbReference>
<reference evidence="1 2" key="1">
    <citation type="journal article" date="2016" name="Nat. Commun.">
        <title>Thousands of microbial genomes shed light on interconnected biogeochemical processes in an aquifer system.</title>
        <authorList>
            <person name="Anantharaman K."/>
            <person name="Brown C.T."/>
            <person name="Hug L.A."/>
            <person name="Sharon I."/>
            <person name="Castelle C.J."/>
            <person name="Probst A.J."/>
            <person name="Thomas B.C."/>
            <person name="Singh A."/>
            <person name="Wilkins M.J."/>
            <person name="Karaoz U."/>
            <person name="Brodie E.L."/>
            <person name="Williams K.H."/>
            <person name="Hubbard S.S."/>
            <person name="Banfield J.F."/>
        </authorList>
    </citation>
    <scope>NUCLEOTIDE SEQUENCE [LARGE SCALE GENOMIC DNA]</scope>
</reference>
<gene>
    <name evidence="1" type="ORF">A3D50_00975</name>
</gene>
<sequence>MIEEICRKIVRGEGVRMVIVDQTEKAALGVRDAIRLLGCDLNYSVTAKRNGTFECVIRISPIHQERRQSACDVIRTISHLITSL</sequence>
<dbReference type="AlphaFoldDB" id="A0A1G2MK08"/>
<name>A0A1G2MK08_9BACT</name>
<comment type="caution">
    <text evidence="1">The sequence shown here is derived from an EMBL/GenBank/DDBJ whole genome shotgun (WGS) entry which is preliminary data.</text>
</comment>
<dbReference type="EMBL" id="MHRM01000010">
    <property type="protein sequence ID" value="OHA24207.1"/>
    <property type="molecule type" value="Genomic_DNA"/>
</dbReference>
<accession>A0A1G2MK08</accession>
<evidence type="ECO:0000313" key="2">
    <source>
        <dbReference type="Proteomes" id="UP000178413"/>
    </source>
</evidence>